<dbReference type="PANTHER" id="PTHR43792">
    <property type="entry name" value="GNAT FAMILY, PUTATIVE (AFU_ORTHOLOGUE AFUA_3G00765)-RELATED-RELATED"/>
    <property type="match status" value="1"/>
</dbReference>
<evidence type="ECO:0000259" key="1">
    <source>
        <dbReference type="PROSITE" id="PS51186"/>
    </source>
</evidence>
<dbReference type="InterPro" id="IPR000182">
    <property type="entry name" value="GNAT_dom"/>
</dbReference>
<keyword evidence="3" id="KW-1185">Reference proteome</keyword>
<dbReference type="RefSeq" id="WP_305024206.1">
    <property type="nucleotide sequence ID" value="NZ_JAUQTB010000005.1"/>
</dbReference>
<dbReference type="Proteomes" id="UP001240171">
    <property type="component" value="Unassembled WGS sequence"/>
</dbReference>
<dbReference type="PROSITE" id="PS51186">
    <property type="entry name" value="GNAT"/>
    <property type="match status" value="1"/>
</dbReference>
<dbReference type="Gene3D" id="3.40.630.30">
    <property type="match status" value="1"/>
</dbReference>
<evidence type="ECO:0000313" key="2">
    <source>
        <dbReference type="EMBL" id="MDO7907006.1"/>
    </source>
</evidence>
<gene>
    <name evidence="2" type="ORF">Q5741_11320</name>
</gene>
<protein>
    <submittedName>
        <fullName evidence="2">GNAT family protein</fullName>
        <ecNumber evidence="2">2.-.-.-</ecNumber>
    </submittedName>
</protein>
<dbReference type="EMBL" id="JAUQTB010000005">
    <property type="protein sequence ID" value="MDO7907006.1"/>
    <property type="molecule type" value="Genomic_DNA"/>
</dbReference>
<dbReference type="SUPFAM" id="SSF55729">
    <property type="entry name" value="Acyl-CoA N-acyltransferases (Nat)"/>
    <property type="match status" value="1"/>
</dbReference>
<sequence>MELETERLWLREAEAEDWRAIHEYASDPAVTVHTHWGPNSEQETRDYVKQLITEQQQPRTVYELVITLKSDGSLIGGCGLHRDGYNAELGYCLNPAYWGSGYAAEASRALLAVGFAELGIHRIYAKCRPENTASASVMRTIGMKQEGYLREHWWYKGKFHDSLLYSILHSEHESTPSKP</sequence>
<accession>A0ABT9CCN6</accession>
<keyword evidence="2" id="KW-0808">Transferase</keyword>
<feature type="domain" description="N-acetyltransferase" evidence="1">
    <location>
        <begin position="8"/>
        <end position="161"/>
    </location>
</feature>
<dbReference type="InterPro" id="IPR051531">
    <property type="entry name" value="N-acetyltransferase"/>
</dbReference>
<dbReference type="Pfam" id="PF13302">
    <property type="entry name" value="Acetyltransf_3"/>
    <property type="match status" value="1"/>
</dbReference>
<comment type="caution">
    <text evidence="2">The sequence shown here is derived from an EMBL/GenBank/DDBJ whole genome shotgun (WGS) entry which is preliminary data.</text>
</comment>
<evidence type="ECO:0000313" key="3">
    <source>
        <dbReference type="Proteomes" id="UP001240171"/>
    </source>
</evidence>
<name>A0ABT9CCN6_9BACL</name>
<proteinExistence type="predicted"/>
<dbReference type="GO" id="GO:0016740">
    <property type="term" value="F:transferase activity"/>
    <property type="evidence" value="ECO:0007669"/>
    <property type="project" value="UniProtKB-KW"/>
</dbReference>
<reference evidence="2 3" key="1">
    <citation type="submission" date="2023-07" db="EMBL/GenBank/DDBJ databases">
        <title>Paenibacillus sp. JX-17 nov. isolated from soil.</title>
        <authorList>
            <person name="Wan Y."/>
            <person name="Liu B."/>
        </authorList>
    </citation>
    <scope>NUCLEOTIDE SEQUENCE [LARGE SCALE GENOMIC DNA]</scope>
    <source>
        <strain evidence="2 3">JX-17</strain>
    </source>
</reference>
<dbReference type="InterPro" id="IPR016181">
    <property type="entry name" value="Acyl_CoA_acyltransferase"/>
</dbReference>
<organism evidence="2 3">
    <name type="scientific">Paenibacillus lacisoli</name>
    <dbReference type="NCBI Taxonomy" id="3064525"/>
    <lineage>
        <taxon>Bacteria</taxon>
        <taxon>Bacillati</taxon>
        <taxon>Bacillota</taxon>
        <taxon>Bacilli</taxon>
        <taxon>Bacillales</taxon>
        <taxon>Paenibacillaceae</taxon>
        <taxon>Paenibacillus</taxon>
    </lineage>
</organism>
<dbReference type="EC" id="2.-.-.-" evidence="2"/>